<dbReference type="InterPro" id="IPR000719">
    <property type="entry name" value="Prot_kinase_dom"/>
</dbReference>
<comment type="catalytic activity">
    <reaction evidence="8">
        <text>L-seryl-[protein] + ATP = O-phospho-L-seryl-[protein] + ADP + H(+)</text>
        <dbReference type="Rhea" id="RHEA:17989"/>
        <dbReference type="Rhea" id="RHEA-COMP:9863"/>
        <dbReference type="Rhea" id="RHEA-COMP:11604"/>
        <dbReference type="ChEBI" id="CHEBI:15378"/>
        <dbReference type="ChEBI" id="CHEBI:29999"/>
        <dbReference type="ChEBI" id="CHEBI:30616"/>
        <dbReference type="ChEBI" id="CHEBI:83421"/>
        <dbReference type="ChEBI" id="CHEBI:456216"/>
        <dbReference type="EC" id="2.7.11.1"/>
    </reaction>
</comment>
<dbReference type="SMART" id="SM00220">
    <property type="entry name" value="S_TKc"/>
    <property type="match status" value="1"/>
</dbReference>
<evidence type="ECO:0000256" key="8">
    <source>
        <dbReference type="ARBA" id="ARBA00048679"/>
    </source>
</evidence>
<dbReference type="OrthoDB" id="5979581at2759"/>
<dbReference type="InterPro" id="IPR051334">
    <property type="entry name" value="SRPK"/>
</dbReference>
<sequence>MTSAAPSLPPRQFSASEFVKIDLTDKIEEEDLPSYVAENYYPVHIGEVFASRYQVVSKLGYGMSSTAWLCRDLRDHGYNTLKICIRGQRPDQEIAVSDHLKKASDHFGKRLVRLVLDSFDISGPCGNHTCLVYQPLGMSFTELQRLCPDSKLPEDLLQKSVQLTLISLAFVHENDVVHTGQFCLLIGYTKFADALQDISTNNLLQGVGDTSVLRQIEEDEITRPIARKILDYREIYFSRPVPISEGLPVLSDFGEARIGKVKQRGDIMPGIYRAPEVILDMEWNNKVDIWSMGVMAWDMAAGGHLFYAKKEGILNDEQHLAEMEIGKVLCPYRNNHWKCGLSNITVKIESSFWASYEGFYAGYQRRDLLRKNLPTTSF</sequence>
<feature type="domain" description="Protein kinase" evidence="9">
    <location>
        <begin position="53"/>
        <end position="378"/>
    </location>
</feature>
<keyword evidence="6" id="KW-0067">ATP-binding</keyword>
<dbReference type="PhylomeDB" id="A0A0A2LBV4"/>
<comment type="catalytic activity">
    <reaction evidence="7">
        <text>L-threonyl-[protein] + ATP = O-phospho-L-threonyl-[protein] + ADP + H(+)</text>
        <dbReference type="Rhea" id="RHEA:46608"/>
        <dbReference type="Rhea" id="RHEA-COMP:11060"/>
        <dbReference type="Rhea" id="RHEA-COMP:11605"/>
        <dbReference type="ChEBI" id="CHEBI:15378"/>
        <dbReference type="ChEBI" id="CHEBI:30013"/>
        <dbReference type="ChEBI" id="CHEBI:30616"/>
        <dbReference type="ChEBI" id="CHEBI:61977"/>
        <dbReference type="ChEBI" id="CHEBI:456216"/>
        <dbReference type="EC" id="2.7.11.1"/>
    </reaction>
</comment>
<protein>
    <recommendedName>
        <fullName evidence="1">non-specific serine/threonine protein kinase</fullName>
        <ecNumber evidence="1">2.7.11.1</ecNumber>
    </recommendedName>
</protein>
<dbReference type="GO" id="GO:0005524">
    <property type="term" value="F:ATP binding"/>
    <property type="evidence" value="ECO:0007669"/>
    <property type="project" value="UniProtKB-KW"/>
</dbReference>
<dbReference type="GO" id="GO:0000245">
    <property type="term" value="P:spliceosomal complex assembly"/>
    <property type="evidence" value="ECO:0007669"/>
    <property type="project" value="TreeGrafter"/>
</dbReference>
<comment type="caution">
    <text evidence="10">The sequence shown here is derived from an EMBL/GenBank/DDBJ whole genome shotgun (WGS) entry which is preliminary data.</text>
</comment>
<keyword evidence="3" id="KW-0808">Transferase</keyword>
<dbReference type="InterPro" id="IPR011009">
    <property type="entry name" value="Kinase-like_dom_sf"/>
</dbReference>
<evidence type="ECO:0000313" key="10">
    <source>
        <dbReference type="EMBL" id="KGO77439.1"/>
    </source>
</evidence>
<evidence type="ECO:0000256" key="5">
    <source>
        <dbReference type="ARBA" id="ARBA00022777"/>
    </source>
</evidence>
<evidence type="ECO:0000256" key="4">
    <source>
        <dbReference type="ARBA" id="ARBA00022741"/>
    </source>
</evidence>
<evidence type="ECO:0000256" key="3">
    <source>
        <dbReference type="ARBA" id="ARBA00022679"/>
    </source>
</evidence>
<dbReference type="Gene3D" id="1.10.510.10">
    <property type="entry name" value="Transferase(Phosphotransferase) domain 1"/>
    <property type="match status" value="1"/>
</dbReference>
<keyword evidence="5" id="KW-0418">Kinase</keyword>
<dbReference type="AlphaFoldDB" id="A0A0A2LBV4"/>
<dbReference type="GO" id="GO:0050684">
    <property type="term" value="P:regulation of mRNA processing"/>
    <property type="evidence" value="ECO:0007669"/>
    <property type="project" value="TreeGrafter"/>
</dbReference>
<dbReference type="EMBL" id="JQGA01000156">
    <property type="protein sequence ID" value="KGO77439.1"/>
    <property type="molecule type" value="Genomic_DNA"/>
</dbReference>
<dbReference type="PROSITE" id="PS50011">
    <property type="entry name" value="PROTEIN_KINASE_DOM"/>
    <property type="match status" value="1"/>
</dbReference>
<dbReference type="Proteomes" id="UP000030104">
    <property type="component" value="Unassembled WGS sequence"/>
</dbReference>
<dbReference type="OMA" id="GMEWSSK"/>
<keyword evidence="4" id="KW-0547">Nucleotide-binding</keyword>
<evidence type="ECO:0000313" key="11">
    <source>
        <dbReference type="Proteomes" id="UP000030104"/>
    </source>
</evidence>
<dbReference type="Gene3D" id="3.30.200.20">
    <property type="entry name" value="Phosphorylase Kinase, domain 1"/>
    <property type="match status" value="1"/>
</dbReference>
<dbReference type="STRING" id="40296.A0A0A2LBV4"/>
<dbReference type="EC" id="2.7.11.1" evidence="1"/>
<dbReference type="PANTHER" id="PTHR47634:SF9">
    <property type="entry name" value="PROTEIN KINASE DOMAIN-CONTAINING PROTEIN-RELATED"/>
    <property type="match status" value="1"/>
</dbReference>
<reference evidence="10 11" key="1">
    <citation type="journal article" date="2015" name="Mol. Plant Microbe Interact.">
        <title>Genome, transcriptome, and functional analyses of Penicillium expansum provide new insights into secondary metabolism and pathogenicity.</title>
        <authorList>
            <person name="Ballester A.R."/>
            <person name="Marcet-Houben M."/>
            <person name="Levin E."/>
            <person name="Sela N."/>
            <person name="Selma-Lazaro C."/>
            <person name="Carmona L."/>
            <person name="Wisniewski M."/>
            <person name="Droby S."/>
            <person name="Gonzalez-Candelas L."/>
            <person name="Gabaldon T."/>
        </authorList>
    </citation>
    <scope>NUCLEOTIDE SEQUENCE [LARGE SCALE GENOMIC DNA]</scope>
    <source>
        <strain evidence="10 11">PHI-1</strain>
    </source>
</reference>
<dbReference type="PANTHER" id="PTHR47634">
    <property type="entry name" value="PROTEIN KINASE DOMAIN-CONTAINING PROTEIN-RELATED"/>
    <property type="match status" value="1"/>
</dbReference>
<proteinExistence type="predicted"/>
<evidence type="ECO:0000259" key="9">
    <source>
        <dbReference type="PROSITE" id="PS50011"/>
    </source>
</evidence>
<dbReference type="GO" id="GO:0004674">
    <property type="term" value="F:protein serine/threonine kinase activity"/>
    <property type="evidence" value="ECO:0007669"/>
    <property type="project" value="UniProtKB-KW"/>
</dbReference>
<name>A0A0A2LBV4_PENIT</name>
<keyword evidence="2" id="KW-0723">Serine/threonine-protein kinase</keyword>
<evidence type="ECO:0000256" key="1">
    <source>
        <dbReference type="ARBA" id="ARBA00012513"/>
    </source>
</evidence>
<accession>A0A0A2LBV4</accession>
<keyword evidence="11" id="KW-1185">Reference proteome</keyword>
<evidence type="ECO:0000256" key="7">
    <source>
        <dbReference type="ARBA" id="ARBA00047899"/>
    </source>
</evidence>
<organism evidence="10 11">
    <name type="scientific">Penicillium italicum</name>
    <name type="common">Blue mold</name>
    <dbReference type="NCBI Taxonomy" id="40296"/>
    <lineage>
        <taxon>Eukaryota</taxon>
        <taxon>Fungi</taxon>
        <taxon>Dikarya</taxon>
        <taxon>Ascomycota</taxon>
        <taxon>Pezizomycotina</taxon>
        <taxon>Eurotiomycetes</taxon>
        <taxon>Eurotiomycetidae</taxon>
        <taxon>Eurotiales</taxon>
        <taxon>Aspergillaceae</taxon>
        <taxon>Penicillium</taxon>
    </lineage>
</organism>
<dbReference type="HOGENOM" id="CLU_000288_81_1_1"/>
<evidence type="ECO:0000256" key="6">
    <source>
        <dbReference type="ARBA" id="ARBA00022840"/>
    </source>
</evidence>
<gene>
    <name evidence="10" type="ORF">PITC_048120</name>
</gene>
<dbReference type="SUPFAM" id="SSF56112">
    <property type="entry name" value="Protein kinase-like (PK-like)"/>
    <property type="match status" value="1"/>
</dbReference>
<evidence type="ECO:0000256" key="2">
    <source>
        <dbReference type="ARBA" id="ARBA00022527"/>
    </source>
</evidence>
<dbReference type="Pfam" id="PF00069">
    <property type="entry name" value="Pkinase"/>
    <property type="match status" value="1"/>
</dbReference>